<evidence type="ECO:0000259" key="2">
    <source>
        <dbReference type="Pfam" id="PF13828"/>
    </source>
</evidence>
<name>A0A109MWT3_9BACI</name>
<keyword evidence="1" id="KW-0812">Transmembrane</keyword>
<reference evidence="3 4" key="1">
    <citation type="submission" date="2015-11" db="EMBL/GenBank/DDBJ databases">
        <title>Genome Sequence of Bacillus simplex strain VanAntwerpen2.</title>
        <authorList>
            <person name="Couger M.B."/>
        </authorList>
    </citation>
    <scope>NUCLEOTIDE SEQUENCE [LARGE SCALE GENOMIC DNA]</scope>
    <source>
        <strain evidence="3 4">VanAntwerpen02</strain>
    </source>
</reference>
<keyword evidence="1" id="KW-1133">Transmembrane helix</keyword>
<evidence type="ECO:0000313" key="4">
    <source>
        <dbReference type="Proteomes" id="UP000064189"/>
    </source>
</evidence>
<feature type="transmembrane region" description="Helical" evidence="1">
    <location>
        <begin position="59"/>
        <end position="86"/>
    </location>
</feature>
<evidence type="ECO:0000313" key="3">
    <source>
        <dbReference type="EMBL" id="KWW17401.1"/>
    </source>
</evidence>
<keyword evidence="1" id="KW-0472">Membrane</keyword>
<gene>
    <name evidence="3" type="ORF">AS888_22665</name>
</gene>
<organism evidence="3 4">
    <name type="scientific">Peribacillus simplex</name>
    <dbReference type="NCBI Taxonomy" id="1478"/>
    <lineage>
        <taxon>Bacteria</taxon>
        <taxon>Bacillati</taxon>
        <taxon>Bacillota</taxon>
        <taxon>Bacilli</taxon>
        <taxon>Bacillales</taxon>
        <taxon>Bacillaceae</taxon>
        <taxon>Peribacillus</taxon>
    </lineage>
</organism>
<feature type="transmembrane region" description="Helical" evidence="1">
    <location>
        <begin position="12"/>
        <end position="39"/>
    </location>
</feature>
<dbReference type="RefSeq" id="WP_061142948.1">
    <property type="nucleotide sequence ID" value="NZ_LNNH01000028.1"/>
</dbReference>
<feature type="domain" description="DUF4190" evidence="2">
    <location>
        <begin position="11"/>
        <end position="73"/>
    </location>
</feature>
<protein>
    <recommendedName>
        <fullName evidence="2">DUF4190 domain-containing protein</fullName>
    </recommendedName>
</protein>
<proteinExistence type="predicted"/>
<dbReference type="Proteomes" id="UP000064189">
    <property type="component" value="Unassembled WGS sequence"/>
</dbReference>
<dbReference type="Pfam" id="PF13828">
    <property type="entry name" value="DUF4190"/>
    <property type="match status" value="1"/>
</dbReference>
<dbReference type="InterPro" id="IPR025241">
    <property type="entry name" value="DUF4190"/>
</dbReference>
<keyword evidence="4" id="KW-1185">Reference proteome</keyword>
<dbReference type="EMBL" id="LNNH01000028">
    <property type="protein sequence ID" value="KWW17401.1"/>
    <property type="molecule type" value="Genomic_DNA"/>
</dbReference>
<dbReference type="AlphaFoldDB" id="A0A109MWT3"/>
<comment type="caution">
    <text evidence="3">The sequence shown here is derived from an EMBL/GenBank/DDBJ whole genome shotgun (WGS) entry which is preliminary data.</text>
</comment>
<evidence type="ECO:0000256" key="1">
    <source>
        <dbReference type="SAM" id="Phobius"/>
    </source>
</evidence>
<sequence>MDEMKRSNSKAIVTLIMGVLSLLIPFIGIILGVLGLIFASKSKAEMKLTGESGNGLVTAGKVCSIVGIILNVVAILIFFVFFYFAVNTDITTY</sequence>
<accession>A0A109MWT3</accession>